<proteinExistence type="predicted"/>
<name>A0AAE3FWR4_9EURY</name>
<dbReference type="AlphaFoldDB" id="A0AAE3FWR4"/>
<dbReference type="EMBL" id="JAKRVX010000002">
    <property type="protein sequence ID" value="MCL9816774.1"/>
    <property type="molecule type" value="Genomic_DNA"/>
</dbReference>
<keyword evidence="3" id="KW-1185">Reference proteome</keyword>
<dbReference type="Proteomes" id="UP001203207">
    <property type="component" value="Unassembled WGS sequence"/>
</dbReference>
<feature type="transmembrane region" description="Helical" evidence="1">
    <location>
        <begin position="12"/>
        <end position="35"/>
    </location>
</feature>
<feature type="transmembrane region" description="Helical" evidence="1">
    <location>
        <begin position="41"/>
        <end position="68"/>
    </location>
</feature>
<evidence type="ECO:0000313" key="2">
    <source>
        <dbReference type="EMBL" id="MCL9816774.1"/>
    </source>
</evidence>
<protein>
    <submittedName>
        <fullName evidence="2">Uncharacterized protein</fullName>
    </submittedName>
</protein>
<evidence type="ECO:0000313" key="3">
    <source>
        <dbReference type="Proteomes" id="UP001203207"/>
    </source>
</evidence>
<evidence type="ECO:0000256" key="1">
    <source>
        <dbReference type="SAM" id="Phobius"/>
    </source>
</evidence>
<keyword evidence="1" id="KW-0812">Transmembrane</keyword>
<accession>A0AAE3FWR4</accession>
<reference evidence="2" key="1">
    <citation type="journal article" date="2022" name="Syst. Appl. Microbiol.">
        <title>Natronocalculus amylovorans gen. nov., sp. nov., and Natranaeroarchaeum aerophilus sp. nov., dominant culturable amylolytic natronoarchaea from hypersaline soda lakes in southwestern Siberia.</title>
        <authorList>
            <person name="Sorokin D.Y."/>
            <person name="Elcheninov A.G."/>
            <person name="Khizhniak T.V."/>
            <person name="Koenen M."/>
            <person name="Bale N.J."/>
            <person name="Damste J.S.S."/>
            <person name="Kublanov I.V."/>
        </authorList>
    </citation>
    <scope>NUCLEOTIDE SEQUENCE</scope>
    <source>
        <strain evidence="2">AArc-St2</strain>
    </source>
</reference>
<keyword evidence="1" id="KW-0472">Membrane</keyword>
<sequence>MVSHVDWRSSVSLVGTVIKYLALAMVVPLVVSIVYAEDVWVFVVSMAIAVLIGMALEQLSLLLGPFLAQ</sequence>
<comment type="caution">
    <text evidence="2">The sequence shown here is derived from an EMBL/GenBank/DDBJ whole genome shotgun (WGS) entry which is preliminary data.</text>
</comment>
<gene>
    <name evidence="2" type="ORF">AArcSt2_07440</name>
</gene>
<dbReference type="RefSeq" id="WP_250583623.1">
    <property type="nucleotide sequence ID" value="NZ_JAKRVX010000002.1"/>
</dbReference>
<organism evidence="2 3">
    <name type="scientific">Natronocalculus amylovorans</name>
    <dbReference type="NCBI Taxonomy" id="2917812"/>
    <lineage>
        <taxon>Archaea</taxon>
        <taxon>Methanobacteriati</taxon>
        <taxon>Methanobacteriota</taxon>
        <taxon>Stenosarchaea group</taxon>
        <taxon>Halobacteria</taxon>
        <taxon>Halobacteriales</taxon>
        <taxon>Haloferacaceae</taxon>
        <taxon>Natronocalculus</taxon>
    </lineage>
</organism>
<reference evidence="2" key="2">
    <citation type="submission" date="2022-02" db="EMBL/GenBank/DDBJ databases">
        <authorList>
            <person name="Elcheninov A.G."/>
            <person name="Sorokin D.Y."/>
            <person name="Kublanov I.V."/>
        </authorList>
    </citation>
    <scope>NUCLEOTIDE SEQUENCE</scope>
    <source>
        <strain evidence="2">AArc-St2</strain>
    </source>
</reference>
<keyword evidence="1" id="KW-1133">Transmembrane helix</keyword>